<dbReference type="EMBL" id="OW152822">
    <property type="protein sequence ID" value="CAH2037031.1"/>
    <property type="molecule type" value="Genomic_DNA"/>
</dbReference>
<evidence type="ECO:0000313" key="3">
    <source>
        <dbReference type="Proteomes" id="UP000837857"/>
    </source>
</evidence>
<evidence type="ECO:0000256" key="1">
    <source>
        <dbReference type="SAM" id="MobiDB-lite"/>
    </source>
</evidence>
<feature type="region of interest" description="Disordered" evidence="1">
    <location>
        <begin position="1"/>
        <end position="62"/>
    </location>
</feature>
<feature type="compositionally biased region" description="Polar residues" evidence="1">
    <location>
        <begin position="28"/>
        <end position="49"/>
    </location>
</feature>
<protein>
    <submittedName>
        <fullName evidence="2">Uncharacterized protein</fullName>
    </submittedName>
</protein>
<name>A0ABN8HS72_9NEOP</name>
<gene>
    <name evidence="2" type="ORF">IPOD504_LOCUS988</name>
</gene>
<evidence type="ECO:0000313" key="2">
    <source>
        <dbReference type="EMBL" id="CAH2037031.1"/>
    </source>
</evidence>
<organism evidence="2 3">
    <name type="scientific">Iphiclides podalirius</name>
    <name type="common">scarce swallowtail</name>
    <dbReference type="NCBI Taxonomy" id="110791"/>
    <lineage>
        <taxon>Eukaryota</taxon>
        <taxon>Metazoa</taxon>
        <taxon>Ecdysozoa</taxon>
        <taxon>Arthropoda</taxon>
        <taxon>Hexapoda</taxon>
        <taxon>Insecta</taxon>
        <taxon>Pterygota</taxon>
        <taxon>Neoptera</taxon>
        <taxon>Endopterygota</taxon>
        <taxon>Lepidoptera</taxon>
        <taxon>Glossata</taxon>
        <taxon>Ditrysia</taxon>
        <taxon>Papilionoidea</taxon>
        <taxon>Papilionidae</taxon>
        <taxon>Papilioninae</taxon>
        <taxon>Iphiclides</taxon>
    </lineage>
</organism>
<feature type="compositionally biased region" description="Low complexity" evidence="1">
    <location>
        <begin position="117"/>
        <end position="127"/>
    </location>
</feature>
<dbReference type="Proteomes" id="UP000837857">
    <property type="component" value="Chromosome 10"/>
</dbReference>
<feature type="compositionally biased region" description="Basic and acidic residues" evidence="1">
    <location>
        <begin position="128"/>
        <end position="138"/>
    </location>
</feature>
<sequence length="239" mass="25443">MMSGARPRGRCIKPPANIKGPFDRADTPTPSRANPRATNTLVYGNNGDQHSTRVKFPKRTSEPTGATALVEHLYTSAIRRWDAGSRRRVRHSTVSLRGVGEASGGPDNEPLEPRRPLSPLTPLGPLKPHVDAESRSERRQFLDDGATCTSPLWSDVYRGCSAPKGGHGGGGGVRATFARTGATKPASPCQDAAGACPIEIYFFANGGGGRPSTGDSGRDAIMAALWREPFKGPDTRFPV</sequence>
<accession>A0ABN8HS72</accession>
<reference evidence="2" key="1">
    <citation type="submission" date="2022-03" db="EMBL/GenBank/DDBJ databases">
        <authorList>
            <person name="Martin H S."/>
        </authorList>
    </citation>
    <scope>NUCLEOTIDE SEQUENCE</scope>
</reference>
<feature type="non-terminal residue" evidence="2">
    <location>
        <position position="1"/>
    </location>
</feature>
<keyword evidence="3" id="KW-1185">Reference proteome</keyword>
<feature type="region of interest" description="Disordered" evidence="1">
    <location>
        <begin position="84"/>
        <end position="138"/>
    </location>
</feature>
<proteinExistence type="predicted"/>